<comment type="caution">
    <text evidence="10">The sequence shown here is derived from an EMBL/GenBank/DDBJ whole genome shotgun (WGS) entry which is preliminary data.</text>
</comment>
<evidence type="ECO:0000313" key="10">
    <source>
        <dbReference type="EMBL" id="CAL4248574.1"/>
    </source>
</evidence>
<sequence length="632" mass="70643">MSCWSWYWWWGWTALLHLCLVVSVQGNCPKACECKWRDGKETVSCPDADFIDIPRHLDPSTQVLDMRRNKLKILPPDSFVYTGLINLQKVWLTYCQLIHIERGAFRKLINVVEMDVSHNMLRSIPTESLEDLPGLREFRISNNALTYINATAFSPTKELVRLDLSHNKIVYIHKDAISNLQNLEVLKVDHNDLVVLSAEALRPLTLLNVLHLDFNPWDCNCHLEPISKLLKLRNVALSGAPHCSVPNWLENREWITLEEHDFICRPFVTSMSPQILRAAFGENVTLSCGIESNAETVISWYLDNELIDNLTESLIYRLMEHKKQQKPMRFSNLTIMEVSPEDEGTYRCEAENMAGSSHTIITLHVSHEIPSVKMVAPESVYVKGGVFAGVGMMGVFMLLVMAIVCRKRRRSFQRRQSEDKVSTPICSSSINSGSPDHPLAEYQIVPGGEINDTPSSTGLEEGQPWLLGEPSHGYAAGLIMAETNLGNTEIIPEPPDGFKNNQSNPMCVTYPEGMSLPSMGQPGCISFQSNVGRPICESSSRIAWPQDTVVVQQERGGGTVSTVQGKYPDLLDLPQHGGTLAYCTMPRRSATGRAPLNGPIGSPARLMQKGKMLQQHIPKSSNTHADPEGYRS</sequence>
<dbReference type="InterPro" id="IPR013783">
    <property type="entry name" value="Ig-like_fold"/>
</dbReference>
<keyword evidence="7" id="KW-0812">Transmembrane</keyword>
<evidence type="ECO:0000256" key="5">
    <source>
        <dbReference type="ARBA" id="ARBA00023180"/>
    </source>
</evidence>
<proteinExistence type="predicted"/>
<dbReference type="SMART" id="SM00082">
    <property type="entry name" value="LRRCT"/>
    <property type="match status" value="1"/>
</dbReference>
<dbReference type="PANTHER" id="PTHR24366:SF163">
    <property type="entry name" value="KEKKON4"/>
    <property type="match status" value="1"/>
</dbReference>
<dbReference type="InterPro" id="IPR003598">
    <property type="entry name" value="Ig_sub2"/>
</dbReference>
<keyword evidence="7" id="KW-0472">Membrane</keyword>
<feature type="domain" description="Ig-like" evidence="9">
    <location>
        <begin position="266"/>
        <end position="366"/>
    </location>
</feature>
<feature type="region of interest" description="Disordered" evidence="6">
    <location>
        <begin position="609"/>
        <end position="632"/>
    </location>
</feature>
<dbReference type="FunFam" id="3.80.10.10:FF:000082">
    <property type="entry name" value="Leucine-rich repeat-containing 24"/>
    <property type="match status" value="1"/>
</dbReference>
<dbReference type="InterPro" id="IPR007110">
    <property type="entry name" value="Ig-like_dom"/>
</dbReference>
<name>A0AAV2SWZ5_MEGNR</name>
<evidence type="ECO:0000259" key="9">
    <source>
        <dbReference type="PROSITE" id="PS50835"/>
    </source>
</evidence>
<dbReference type="SUPFAM" id="SSF52058">
    <property type="entry name" value="L domain-like"/>
    <property type="match status" value="1"/>
</dbReference>
<keyword evidence="7" id="KW-1133">Transmembrane helix</keyword>
<protein>
    <recommendedName>
        <fullName evidence="9">Ig-like domain-containing protein</fullName>
    </recommendedName>
</protein>
<evidence type="ECO:0000256" key="4">
    <source>
        <dbReference type="ARBA" id="ARBA00023157"/>
    </source>
</evidence>
<dbReference type="PANTHER" id="PTHR24366">
    <property type="entry name" value="IG(IMMUNOGLOBULIN) AND LRR(LEUCINE RICH REPEAT) DOMAINS"/>
    <property type="match status" value="1"/>
</dbReference>
<dbReference type="PROSITE" id="PS50835">
    <property type="entry name" value="IG_LIKE"/>
    <property type="match status" value="1"/>
</dbReference>
<evidence type="ECO:0000256" key="8">
    <source>
        <dbReference type="SAM" id="SignalP"/>
    </source>
</evidence>
<evidence type="ECO:0000256" key="1">
    <source>
        <dbReference type="ARBA" id="ARBA00022614"/>
    </source>
</evidence>
<dbReference type="Proteomes" id="UP001497623">
    <property type="component" value="Unassembled WGS sequence"/>
</dbReference>
<keyword evidence="1" id="KW-0433">Leucine-rich repeat</keyword>
<dbReference type="AlphaFoldDB" id="A0AAV2SWZ5"/>
<dbReference type="SMART" id="SM00409">
    <property type="entry name" value="IG"/>
    <property type="match status" value="1"/>
</dbReference>
<feature type="chain" id="PRO_5043640559" description="Ig-like domain-containing protein" evidence="8">
    <location>
        <begin position="27"/>
        <end position="632"/>
    </location>
</feature>
<feature type="transmembrane region" description="Helical" evidence="7">
    <location>
        <begin position="380"/>
        <end position="405"/>
    </location>
</feature>
<dbReference type="EMBL" id="CAXKWB010153598">
    <property type="protein sequence ID" value="CAL4248574.1"/>
    <property type="molecule type" value="Genomic_DNA"/>
</dbReference>
<dbReference type="InterPro" id="IPR000483">
    <property type="entry name" value="Cys-rich_flank_reg_C"/>
</dbReference>
<dbReference type="InterPro" id="IPR003591">
    <property type="entry name" value="Leu-rich_rpt_typical-subtyp"/>
</dbReference>
<evidence type="ECO:0000256" key="3">
    <source>
        <dbReference type="ARBA" id="ARBA00022737"/>
    </source>
</evidence>
<organism evidence="10 11">
    <name type="scientific">Meganyctiphanes norvegica</name>
    <name type="common">Northern krill</name>
    <name type="synonym">Thysanopoda norvegica</name>
    <dbReference type="NCBI Taxonomy" id="48144"/>
    <lineage>
        <taxon>Eukaryota</taxon>
        <taxon>Metazoa</taxon>
        <taxon>Ecdysozoa</taxon>
        <taxon>Arthropoda</taxon>
        <taxon>Crustacea</taxon>
        <taxon>Multicrustacea</taxon>
        <taxon>Malacostraca</taxon>
        <taxon>Eumalacostraca</taxon>
        <taxon>Eucarida</taxon>
        <taxon>Euphausiacea</taxon>
        <taxon>Euphausiidae</taxon>
        <taxon>Meganyctiphanes</taxon>
    </lineage>
</organism>
<feature type="signal peptide" evidence="8">
    <location>
        <begin position="1"/>
        <end position="26"/>
    </location>
</feature>
<evidence type="ECO:0000256" key="6">
    <source>
        <dbReference type="SAM" id="MobiDB-lite"/>
    </source>
</evidence>
<dbReference type="SMART" id="SM00369">
    <property type="entry name" value="LRR_TYP"/>
    <property type="match status" value="6"/>
</dbReference>
<dbReference type="InterPro" id="IPR003599">
    <property type="entry name" value="Ig_sub"/>
</dbReference>
<dbReference type="Pfam" id="PF07679">
    <property type="entry name" value="I-set"/>
    <property type="match status" value="1"/>
</dbReference>
<accession>A0AAV2SWZ5</accession>
<keyword evidence="2 8" id="KW-0732">Signal</keyword>
<evidence type="ECO:0000256" key="2">
    <source>
        <dbReference type="ARBA" id="ARBA00022729"/>
    </source>
</evidence>
<evidence type="ECO:0000313" key="11">
    <source>
        <dbReference type="Proteomes" id="UP001497623"/>
    </source>
</evidence>
<dbReference type="Gene3D" id="3.80.10.10">
    <property type="entry name" value="Ribonuclease Inhibitor"/>
    <property type="match status" value="2"/>
</dbReference>
<dbReference type="Gene3D" id="2.60.40.10">
    <property type="entry name" value="Immunoglobulins"/>
    <property type="match status" value="1"/>
</dbReference>
<dbReference type="InterPro" id="IPR032675">
    <property type="entry name" value="LRR_dom_sf"/>
</dbReference>
<reference evidence="10 11" key="1">
    <citation type="submission" date="2024-05" db="EMBL/GenBank/DDBJ databases">
        <authorList>
            <person name="Wallberg A."/>
        </authorList>
    </citation>
    <scope>NUCLEOTIDE SEQUENCE [LARGE SCALE GENOMIC DNA]</scope>
</reference>
<dbReference type="InterPro" id="IPR036179">
    <property type="entry name" value="Ig-like_dom_sf"/>
</dbReference>
<evidence type="ECO:0000256" key="7">
    <source>
        <dbReference type="SAM" id="Phobius"/>
    </source>
</evidence>
<keyword evidence="3" id="KW-0677">Repeat</keyword>
<keyword evidence="11" id="KW-1185">Reference proteome</keyword>
<keyword evidence="5" id="KW-0325">Glycoprotein</keyword>
<dbReference type="CDD" id="cd00096">
    <property type="entry name" value="Ig"/>
    <property type="match status" value="1"/>
</dbReference>
<keyword evidence="4" id="KW-1015">Disulfide bond</keyword>
<feature type="non-terminal residue" evidence="10">
    <location>
        <position position="632"/>
    </location>
</feature>
<dbReference type="InterPro" id="IPR013098">
    <property type="entry name" value="Ig_I-set"/>
</dbReference>
<dbReference type="SUPFAM" id="SSF48726">
    <property type="entry name" value="Immunoglobulin"/>
    <property type="match status" value="1"/>
</dbReference>
<dbReference type="InterPro" id="IPR001611">
    <property type="entry name" value="Leu-rich_rpt"/>
</dbReference>
<dbReference type="Pfam" id="PF13855">
    <property type="entry name" value="LRR_8"/>
    <property type="match status" value="1"/>
</dbReference>
<gene>
    <name evidence="10" type="ORF">MNOR_LOCUS41461</name>
</gene>
<feature type="region of interest" description="Disordered" evidence="6">
    <location>
        <begin position="412"/>
        <end position="432"/>
    </location>
</feature>
<dbReference type="SMART" id="SM00408">
    <property type="entry name" value="IGc2"/>
    <property type="match status" value="1"/>
</dbReference>